<name>A0A420HRV6_9PEZI</name>
<feature type="compositionally biased region" description="Basic residues" evidence="1">
    <location>
        <begin position="210"/>
        <end position="219"/>
    </location>
</feature>
<reference evidence="2 3" key="1">
    <citation type="journal article" date="2018" name="BMC Genomics">
        <title>Comparative genome analyses reveal sequence features reflecting distinct modes of host-adaptation between dicot and monocot powdery mildew.</title>
        <authorList>
            <person name="Wu Y."/>
            <person name="Ma X."/>
            <person name="Pan Z."/>
            <person name="Kale S.D."/>
            <person name="Song Y."/>
            <person name="King H."/>
            <person name="Zhang Q."/>
            <person name="Presley C."/>
            <person name="Deng X."/>
            <person name="Wei C.I."/>
            <person name="Xiao S."/>
        </authorList>
    </citation>
    <scope>NUCLEOTIDE SEQUENCE [LARGE SCALE GENOMIC DNA]</scope>
    <source>
        <strain evidence="2">UCSC1</strain>
    </source>
</reference>
<evidence type="ECO:0000313" key="3">
    <source>
        <dbReference type="Proteomes" id="UP000285405"/>
    </source>
</evidence>
<protein>
    <recommendedName>
        <fullName evidence="4">Nuclear cap-binding protein subunit 3</fullName>
    </recommendedName>
</protein>
<accession>A0A420HRV6</accession>
<dbReference type="GO" id="GO:0005634">
    <property type="term" value="C:nucleus"/>
    <property type="evidence" value="ECO:0007669"/>
    <property type="project" value="TreeGrafter"/>
</dbReference>
<dbReference type="OrthoDB" id="422106at2759"/>
<evidence type="ECO:0008006" key="4">
    <source>
        <dbReference type="Google" id="ProtNLM"/>
    </source>
</evidence>
<dbReference type="PANTHER" id="PTHR16291:SF0">
    <property type="entry name" value="NUCLEAR CAP-BINDING PROTEIN SUBUNIT 3"/>
    <property type="match status" value="1"/>
</dbReference>
<gene>
    <name evidence="2" type="ORF">GcC1_168015</name>
</gene>
<dbReference type="InterPro" id="IPR019416">
    <property type="entry name" value="NCBP3"/>
</dbReference>
<dbReference type="GO" id="GO:0003729">
    <property type="term" value="F:mRNA binding"/>
    <property type="evidence" value="ECO:0007669"/>
    <property type="project" value="InterPro"/>
</dbReference>
<sequence length="452" mass="51251">MTTEMDIDMDLDMEYVEDLPLHEVDSTKDQNKHNTSQQAEVKPILIAPNDTSEPNYLDQVPHKVYLRGLENLTTHDIYSFADAYFDSHKPSHIEWIDDASANLVYHSSDIASKALRSFSITEPSSDFSQIPVLQTIQAKPFPKSQKVNLEVRIAVKGDKKQAGARERSRFYLINPEYDPALQGKRASSKITKNYRNRSGGDNSSQEHEKNKVKRLKRKHNFDSSLKDDAESHVLCRGNTGRRRWRDETSGPLRRHSSRQARSSRNGKELFPDHEDQNRGRLRNQSASPPCDDNEVPENSSFSVRVTAQALTSKYPQNQKRKDDFSGNEIKELFSRTKSKEHLSTFDDSDPLSKCKNFSRMENNQNLQANNNLAQSVRTLRKANLTPHGINIRGIAKALSSSSQSFAIKGAASSLPVKELFPSSLGKNNGKELITESFNEKVHLQSTVKDLFY</sequence>
<evidence type="ECO:0000256" key="1">
    <source>
        <dbReference type="SAM" id="MobiDB-lite"/>
    </source>
</evidence>
<dbReference type="Pfam" id="PF10309">
    <property type="entry name" value="NCBP3"/>
    <property type="match status" value="1"/>
</dbReference>
<dbReference type="GO" id="GO:0000340">
    <property type="term" value="F:RNA 7-methylguanosine cap binding"/>
    <property type="evidence" value="ECO:0007669"/>
    <property type="project" value="InterPro"/>
</dbReference>
<feature type="compositionally biased region" description="Basic and acidic residues" evidence="1">
    <location>
        <begin position="265"/>
        <end position="278"/>
    </location>
</feature>
<organism evidence="2 3">
    <name type="scientific">Golovinomyces cichoracearum</name>
    <dbReference type="NCBI Taxonomy" id="62708"/>
    <lineage>
        <taxon>Eukaryota</taxon>
        <taxon>Fungi</taxon>
        <taxon>Dikarya</taxon>
        <taxon>Ascomycota</taxon>
        <taxon>Pezizomycotina</taxon>
        <taxon>Leotiomycetes</taxon>
        <taxon>Erysiphales</taxon>
        <taxon>Erysiphaceae</taxon>
        <taxon>Golovinomyces</taxon>
    </lineage>
</organism>
<proteinExistence type="predicted"/>
<dbReference type="PANTHER" id="PTHR16291">
    <property type="entry name" value="NUCLEAR CAP-BINDING PROTEIN SUBUNIT 3"/>
    <property type="match status" value="1"/>
</dbReference>
<comment type="caution">
    <text evidence="2">The sequence shown here is derived from an EMBL/GenBank/DDBJ whole genome shotgun (WGS) entry which is preliminary data.</text>
</comment>
<feature type="region of interest" description="Disordered" evidence="1">
    <location>
        <begin position="183"/>
        <end position="224"/>
    </location>
</feature>
<evidence type="ECO:0000313" key="2">
    <source>
        <dbReference type="EMBL" id="RKF60160.1"/>
    </source>
</evidence>
<feature type="region of interest" description="Disordered" evidence="1">
    <location>
        <begin position="240"/>
        <end position="300"/>
    </location>
</feature>
<dbReference type="EMBL" id="MCBR01016880">
    <property type="protein sequence ID" value="RKF60160.1"/>
    <property type="molecule type" value="Genomic_DNA"/>
</dbReference>
<dbReference type="AlphaFoldDB" id="A0A420HRV6"/>
<dbReference type="Proteomes" id="UP000285405">
    <property type="component" value="Unassembled WGS sequence"/>
</dbReference>